<dbReference type="AlphaFoldDB" id="A0AAP0DU45"/>
<evidence type="ECO:0000256" key="4">
    <source>
        <dbReference type="ARBA" id="ARBA00023242"/>
    </source>
</evidence>
<dbReference type="InterPro" id="IPR044278">
    <property type="entry name" value="BHLH95-like"/>
</dbReference>
<dbReference type="Pfam" id="PF22754">
    <property type="entry name" value="bHLH-TF_ACT-like_plant"/>
    <property type="match status" value="1"/>
</dbReference>
<sequence length="315" mass="35258">MDERDGQEGLLRDIYFWATNNSSRGPFIENLSDEKPEGGEKLLNSSIDVDQLKKPDISIGGSGSGGQEAAPLASNGDLKIKREENQDSSDDDEKGIRDLQWSDHAKHLLTEKRRRKKMKDMFEELHDLLPKQTHKAKLITIVDDAINYIQNLQQTLQRLETQKLERLNRPSTNTTLTSFIHPQNHTAEPFSANGSSSTSHFNSVSCHDFGPFSLRFPKPVFQTWASSNVTLNVCGPDAHINIICSSNKPGLVTAVCVVLEKCKLDVVSLHVSSDRSKSMFMIHARVNEFMAAFSYEEIYKLAAVEMMHLVNPASS</sequence>
<dbReference type="SMART" id="SM00353">
    <property type="entry name" value="HLH"/>
    <property type="match status" value="1"/>
</dbReference>
<comment type="subcellular location">
    <subcellularLocation>
        <location evidence="1">Nucleus</location>
    </subcellularLocation>
</comment>
<gene>
    <name evidence="8" type="ORF">SSX86_005519</name>
</gene>
<keyword evidence="5" id="KW-0175">Coiled coil</keyword>
<dbReference type="PANTHER" id="PTHR46772:SF8">
    <property type="entry name" value="TRANSCRIPTION FACTOR BHLH95"/>
    <property type="match status" value="1"/>
</dbReference>
<evidence type="ECO:0000256" key="1">
    <source>
        <dbReference type="ARBA" id="ARBA00004123"/>
    </source>
</evidence>
<dbReference type="InterPro" id="IPR045239">
    <property type="entry name" value="bHLH95_bHLH"/>
</dbReference>
<keyword evidence="2" id="KW-0805">Transcription regulation</keyword>
<feature type="domain" description="BHLH" evidence="7">
    <location>
        <begin position="102"/>
        <end position="152"/>
    </location>
</feature>
<dbReference type="Proteomes" id="UP001408789">
    <property type="component" value="Unassembled WGS sequence"/>
</dbReference>
<dbReference type="PROSITE" id="PS50888">
    <property type="entry name" value="BHLH"/>
    <property type="match status" value="1"/>
</dbReference>
<reference evidence="8 9" key="1">
    <citation type="submission" date="2024-04" db="EMBL/GenBank/DDBJ databases">
        <title>The reference genome of an endangered Asteraceae, Deinandra increscens subsp. villosa, native to the Central Coast of California.</title>
        <authorList>
            <person name="Guilliams M."/>
            <person name="Hasenstab-Lehman K."/>
            <person name="Meyer R."/>
            <person name="Mcevoy S."/>
        </authorList>
    </citation>
    <scope>NUCLEOTIDE SEQUENCE [LARGE SCALE GENOMIC DNA]</scope>
    <source>
        <tissue evidence="8">Leaf</tissue>
    </source>
</reference>
<dbReference type="GO" id="GO:0003700">
    <property type="term" value="F:DNA-binding transcription factor activity"/>
    <property type="evidence" value="ECO:0007669"/>
    <property type="project" value="InterPro"/>
</dbReference>
<dbReference type="CDD" id="cd11393">
    <property type="entry name" value="bHLH_AtbHLH_like"/>
    <property type="match status" value="1"/>
</dbReference>
<evidence type="ECO:0000256" key="6">
    <source>
        <dbReference type="SAM" id="MobiDB-lite"/>
    </source>
</evidence>
<accession>A0AAP0DU45</accession>
<evidence type="ECO:0000256" key="3">
    <source>
        <dbReference type="ARBA" id="ARBA00023163"/>
    </source>
</evidence>
<dbReference type="InterPro" id="IPR054502">
    <property type="entry name" value="bHLH-TF_ACT-like_plant"/>
</dbReference>
<evidence type="ECO:0000313" key="9">
    <source>
        <dbReference type="Proteomes" id="UP001408789"/>
    </source>
</evidence>
<dbReference type="GO" id="GO:0005634">
    <property type="term" value="C:nucleus"/>
    <property type="evidence" value="ECO:0007669"/>
    <property type="project" value="UniProtKB-SubCell"/>
</dbReference>
<dbReference type="Gene3D" id="4.10.280.10">
    <property type="entry name" value="Helix-loop-helix DNA-binding domain"/>
    <property type="match status" value="1"/>
</dbReference>
<dbReference type="PANTHER" id="PTHR46772">
    <property type="entry name" value="BHLH DOMAIN-CONTAINING PROTEIN"/>
    <property type="match status" value="1"/>
</dbReference>
<keyword evidence="4" id="KW-0539">Nucleus</keyword>
<dbReference type="GO" id="GO:0009960">
    <property type="term" value="P:endosperm development"/>
    <property type="evidence" value="ECO:0007669"/>
    <property type="project" value="InterPro"/>
</dbReference>
<proteinExistence type="predicted"/>
<feature type="coiled-coil region" evidence="5">
    <location>
        <begin position="142"/>
        <end position="169"/>
    </location>
</feature>
<comment type="caution">
    <text evidence="8">The sequence shown here is derived from an EMBL/GenBank/DDBJ whole genome shotgun (WGS) entry which is preliminary data.</text>
</comment>
<dbReference type="GO" id="GO:0046983">
    <property type="term" value="F:protein dimerization activity"/>
    <property type="evidence" value="ECO:0007669"/>
    <property type="project" value="InterPro"/>
</dbReference>
<dbReference type="EMBL" id="JBCNJP010000007">
    <property type="protein sequence ID" value="KAK9077183.1"/>
    <property type="molecule type" value="Genomic_DNA"/>
</dbReference>
<evidence type="ECO:0000256" key="2">
    <source>
        <dbReference type="ARBA" id="ARBA00023015"/>
    </source>
</evidence>
<dbReference type="SUPFAM" id="SSF47459">
    <property type="entry name" value="HLH, helix-loop-helix DNA-binding domain"/>
    <property type="match status" value="1"/>
</dbReference>
<dbReference type="Pfam" id="PF00010">
    <property type="entry name" value="HLH"/>
    <property type="match status" value="1"/>
</dbReference>
<dbReference type="InterPro" id="IPR011598">
    <property type="entry name" value="bHLH_dom"/>
</dbReference>
<keyword evidence="3" id="KW-0804">Transcription</keyword>
<evidence type="ECO:0000259" key="7">
    <source>
        <dbReference type="PROSITE" id="PS50888"/>
    </source>
</evidence>
<keyword evidence="9" id="KW-1185">Reference proteome</keyword>
<protein>
    <recommendedName>
        <fullName evidence="7">BHLH domain-containing protein</fullName>
    </recommendedName>
</protein>
<dbReference type="InterPro" id="IPR036638">
    <property type="entry name" value="HLH_DNA-bd_sf"/>
</dbReference>
<name>A0AAP0DU45_9ASTR</name>
<feature type="region of interest" description="Disordered" evidence="6">
    <location>
        <begin position="21"/>
        <end position="98"/>
    </location>
</feature>
<organism evidence="8 9">
    <name type="scientific">Deinandra increscens subsp. villosa</name>
    <dbReference type="NCBI Taxonomy" id="3103831"/>
    <lineage>
        <taxon>Eukaryota</taxon>
        <taxon>Viridiplantae</taxon>
        <taxon>Streptophyta</taxon>
        <taxon>Embryophyta</taxon>
        <taxon>Tracheophyta</taxon>
        <taxon>Spermatophyta</taxon>
        <taxon>Magnoliopsida</taxon>
        <taxon>eudicotyledons</taxon>
        <taxon>Gunneridae</taxon>
        <taxon>Pentapetalae</taxon>
        <taxon>asterids</taxon>
        <taxon>campanulids</taxon>
        <taxon>Asterales</taxon>
        <taxon>Asteraceae</taxon>
        <taxon>Asteroideae</taxon>
        <taxon>Heliantheae alliance</taxon>
        <taxon>Madieae</taxon>
        <taxon>Madiinae</taxon>
        <taxon>Deinandra</taxon>
    </lineage>
</organism>
<evidence type="ECO:0000313" key="8">
    <source>
        <dbReference type="EMBL" id="KAK9077183.1"/>
    </source>
</evidence>
<evidence type="ECO:0000256" key="5">
    <source>
        <dbReference type="SAM" id="Coils"/>
    </source>
</evidence>